<name>A0A2W5PV58_9BACT</name>
<accession>A0A2W5PV58</accession>
<comment type="caution">
    <text evidence="2">The sequence shown here is derived from an EMBL/GenBank/DDBJ whole genome shotgun (WGS) entry which is preliminary data.</text>
</comment>
<dbReference type="Pfam" id="PF13649">
    <property type="entry name" value="Methyltransf_25"/>
    <property type="match status" value="1"/>
</dbReference>
<dbReference type="Proteomes" id="UP000249417">
    <property type="component" value="Unassembled WGS sequence"/>
</dbReference>
<evidence type="ECO:0000313" key="2">
    <source>
        <dbReference type="EMBL" id="PZQ48647.1"/>
    </source>
</evidence>
<dbReference type="CDD" id="cd02440">
    <property type="entry name" value="AdoMet_MTases"/>
    <property type="match status" value="1"/>
</dbReference>
<sequence length="226" mass="25183">MLRPLINFYQRHAARRMFTRWSPLYETEVAENSYSAADAVARAALPLLATRNANKPLIADIGIGTGLLAQQIYDSYPCRIIGLDFTEDMMAVAAAREIAELLVKCDAGKDVWPILDNSCGMVISAGLGEYLSPEMLQHFLNESARVLQQNAPLVFTYMPAAKNEKKTTYWRGHSGSYLVFGYEPEEMEERLAKAGLSLKRHEAPFKGCVFADGSSYDYRLIIAEAS</sequence>
<evidence type="ECO:0000259" key="1">
    <source>
        <dbReference type="Pfam" id="PF13649"/>
    </source>
</evidence>
<evidence type="ECO:0000313" key="3">
    <source>
        <dbReference type="Proteomes" id="UP000249417"/>
    </source>
</evidence>
<dbReference type="AlphaFoldDB" id="A0A2W5PV58"/>
<organism evidence="2 3">
    <name type="scientific">Micavibrio aeruginosavorus</name>
    <dbReference type="NCBI Taxonomy" id="349221"/>
    <lineage>
        <taxon>Bacteria</taxon>
        <taxon>Pseudomonadati</taxon>
        <taxon>Bdellovibrionota</taxon>
        <taxon>Bdellovibrionia</taxon>
        <taxon>Bdellovibrionales</taxon>
        <taxon>Pseudobdellovibrionaceae</taxon>
        <taxon>Micavibrio</taxon>
    </lineage>
</organism>
<protein>
    <recommendedName>
        <fullName evidence="1">Methyltransferase domain-containing protein</fullName>
    </recommendedName>
</protein>
<feature type="domain" description="Methyltransferase" evidence="1">
    <location>
        <begin position="58"/>
        <end position="149"/>
    </location>
</feature>
<dbReference type="InterPro" id="IPR041698">
    <property type="entry name" value="Methyltransf_25"/>
</dbReference>
<proteinExistence type="predicted"/>
<dbReference type="Gene3D" id="3.40.50.150">
    <property type="entry name" value="Vaccinia Virus protein VP39"/>
    <property type="match status" value="1"/>
</dbReference>
<gene>
    <name evidence="2" type="ORF">DI551_01375</name>
</gene>
<reference evidence="2 3" key="1">
    <citation type="submission" date="2017-08" db="EMBL/GenBank/DDBJ databases">
        <title>Infants hospitalized years apart are colonized by the same room-sourced microbial strains.</title>
        <authorList>
            <person name="Brooks B."/>
            <person name="Olm M.R."/>
            <person name="Firek B.A."/>
            <person name="Baker R."/>
            <person name="Thomas B.C."/>
            <person name="Morowitz M.J."/>
            <person name="Banfield J.F."/>
        </authorList>
    </citation>
    <scope>NUCLEOTIDE SEQUENCE [LARGE SCALE GENOMIC DNA]</scope>
    <source>
        <strain evidence="2">S2_005_002_R2_29</strain>
    </source>
</reference>
<dbReference type="InterPro" id="IPR029063">
    <property type="entry name" value="SAM-dependent_MTases_sf"/>
</dbReference>
<dbReference type="EMBL" id="QFQB01000004">
    <property type="protein sequence ID" value="PZQ48647.1"/>
    <property type="molecule type" value="Genomic_DNA"/>
</dbReference>
<dbReference type="SUPFAM" id="SSF53335">
    <property type="entry name" value="S-adenosyl-L-methionine-dependent methyltransferases"/>
    <property type="match status" value="1"/>
</dbReference>